<comment type="caution">
    <text evidence="6">The sequence shown here is derived from an EMBL/GenBank/DDBJ whole genome shotgun (WGS) entry which is preliminary data.</text>
</comment>
<sequence>MSVITSFSSHRRTDVLVLTPWLAPIVWNDTYNLAVLNAQFHQRNVCVGITIFATKKRKMKGNSRIYTVFVPTFIETGEKYFMVGHKVNYYVFTDRVSDIPIMEMAEGRQMRVLRVPTYQRWQDVSMRRMEMLRDYSHQRFRGEVDYLVCVDVDMRFSDEVGVEILSDLFGTLHPGMYGAKREHYTYERNPQSEAYIPFDEGDFYYAGGYFGGNIEEIYKLTNFCHDAMMADKDKNIEAVWHDESYLNKYFLYHKPTKVLSPEYLWYNGFGTPAFLRRKRFLAVWKNHQEIRN</sequence>
<evidence type="ECO:0000256" key="3">
    <source>
        <dbReference type="ARBA" id="ARBA00010413"/>
    </source>
</evidence>
<dbReference type="InterPro" id="IPR005076">
    <property type="entry name" value="Glyco_trans_6"/>
</dbReference>
<evidence type="ECO:0000256" key="4">
    <source>
        <dbReference type="ARBA" id="ARBA00022676"/>
    </source>
</evidence>
<dbReference type="PANTHER" id="PTHR10462">
    <property type="entry name" value="GLYCOSYLTRANSFERASE-RELATED"/>
    <property type="match status" value="1"/>
</dbReference>
<organism evidence="6 7">
    <name type="scientific">Ranitomeya imitator</name>
    <name type="common">mimic poison frog</name>
    <dbReference type="NCBI Taxonomy" id="111125"/>
    <lineage>
        <taxon>Eukaryota</taxon>
        <taxon>Metazoa</taxon>
        <taxon>Chordata</taxon>
        <taxon>Craniata</taxon>
        <taxon>Vertebrata</taxon>
        <taxon>Euteleostomi</taxon>
        <taxon>Amphibia</taxon>
        <taxon>Batrachia</taxon>
        <taxon>Anura</taxon>
        <taxon>Neobatrachia</taxon>
        <taxon>Hyloidea</taxon>
        <taxon>Dendrobatidae</taxon>
        <taxon>Dendrobatinae</taxon>
        <taxon>Ranitomeya</taxon>
    </lineage>
</organism>
<dbReference type="Pfam" id="PF03414">
    <property type="entry name" value="Glyco_transf_6"/>
    <property type="match status" value="1"/>
</dbReference>
<comment type="cofactor">
    <cofactor evidence="1">
        <name>Mn(2+)</name>
        <dbReference type="ChEBI" id="CHEBI:29035"/>
    </cofactor>
</comment>
<keyword evidence="7" id="KW-1185">Reference proteome</keyword>
<dbReference type="InterPro" id="IPR029044">
    <property type="entry name" value="Nucleotide-diphossugar_trans"/>
</dbReference>
<evidence type="ECO:0000256" key="5">
    <source>
        <dbReference type="ARBA" id="ARBA00022679"/>
    </source>
</evidence>
<name>A0ABN9LW77_9NEOB</name>
<proteinExistence type="inferred from homology"/>
<dbReference type="Gene3D" id="3.90.550.10">
    <property type="entry name" value="Spore Coat Polysaccharide Biosynthesis Protein SpsA, Chain A"/>
    <property type="match status" value="1"/>
</dbReference>
<protein>
    <recommendedName>
        <fullName evidence="8">ABO</fullName>
    </recommendedName>
</protein>
<evidence type="ECO:0000313" key="7">
    <source>
        <dbReference type="Proteomes" id="UP001176940"/>
    </source>
</evidence>
<keyword evidence="5" id="KW-0808">Transferase</keyword>
<reference evidence="6" key="1">
    <citation type="submission" date="2023-07" db="EMBL/GenBank/DDBJ databases">
        <authorList>
            <person name="Stuckert A."/>
        </authorList>
    </citation>
    <scope>NUCLEOTIDE SEQUENCE</scope>
</reference>
<dbReference type="SUPFAM" id="SSF53448">
    <property type="entry name" value="Nucleotide-diphospho-sugar transferases"/>
    <property type="match status" value="1"/>
</dbReference>
<comment type="similarity">
    <text evidence="3">Belongs to the glycosyltransferase 6 family.</text>
</comment>
<evidence type="ECO:0000256" key="1">
    <source>
        <dbReference type="ARBA" id="ARBA00001936"/>
    </source>
</evidence>
<evidence type="ECO:0000256" key="2">
    <source>
        <dbReference type="ARBA" id="ARBA00004606"/>
    </source>
</evidence>
<accession>A0ABN9LW77</accession>
<dbReference type="EMBL" id="CAUEEQ010034888">
    <property type="protein sequence ID" value="CAJ0952427.1"/>
    <property type="molecule type" value="Genomic_DNA"/>
</dbReference>
<evidence type="ECO:0000313" key="6">
    <source>
        <dbReference type="EMBL" id="CAJ0952427.1"/>
    </source>
</evidence>
<gene>
    <name evidence="6" type="ORF">RIMI_LOCUS13863031</name>
</gene>
<dbReference type="PANTHER" id="PTHR10462:SF55">
    <property type="entry name" value="HISTO-BLOOD GROUP ABO SYSTEM TRANSFERASE 1"/>
    <property type="match status" value="1"/>
</dbReference>
<dbReference type="Proteomes" id="UP001176940">
    <property type="component" value="Unassembled WGS sequence"/>
</dbReference>
<comment type="subcellular location">
    <subcellularLocation>
        <location evidence="2">Membrane</location>
        <topology evidence="2">Single-pass type II membrane protein</topology>
    </subcellularLocation>
</comment>
<evidence type="ECO:0008006" key="8">
    <source>
        <dbReference type="Google" id="ProtNLM"/>
    </source>
</evidence>
<keyword evidence="4" id="KW-0328">Glycosyltransferase</keyword>